<proteinExistence type="inferred from homology"/>
<evidence type="ECO:0000256" key="1">
    <source>
        <dbReference type="ARBA" id="ARBA00008580"/>
    </source>
</evidence>
<name>A0A6L3ASJ7_AZOBR</name>
<dbReference type="GO" id="GO:0006355">
    <property type="term" value="P:regulation of DNA-templated transcription"/>
    <property type="evidence" value="ECO:0007669"/>
    <property type="project" value="InterPro"/>
</dbReference>
<sequence>MSRRISQSVSLTPELDRFVQTLVASGRYQTASEVVRDGLRLLQERVAPSPPSHAHPPAPSGGHDP</sequence>
<dbReference type="InterPro" id="IPR010985">
    <property type="entry name" value="Ribbon_hlx_hlx"/>
</dbReference>
<dbReference type="Pfam" id="PF03693">
    <property type="entry name" value="ParD_antitoxin"/>
    <property type="match status" value="1"/>
</dbReference>
<dbReference type="NCBIfam" id="TIGR02606">
    <property type="entry name" value="antidote_CC2985"/>
    <property type="match status" value="1"/>
</dbReference>
<comment type="caution">
    <text evidence="4">The sequence shown here is derived from an EMBL/GenBank/DDBJ whole genome shotgun (WGS) entry which is preliminary data.</text>
</comment>
<evidence type="ECO:0000256" key="2">
    <source>
        <dbReference type="ARBA" id="ARBA00022649"/>
    </source>
</evidence>
<evidence type="ECO:0000313" key="4">
    <source>
        <dbReference type="EMBL" id="KAA0677576.1"/>
    </source>
</evidence>
<dbReference type="PANTHER" id="PTHR36582:SF2">
    <property type="entry name" value="ANTITOXIN PARD"/>
    <property type="match status" value="1"/>
</dbReference>
<keyword evidence="2" id="KW-1277">Toxin-antitoxin system</keyword>
<dbReference type="InterPro" id="IPR022789">
    <property type="entry name" value="ParD"/>
</dbReference>
<accession>A0A6L3ASJ7</accession>
<feature type="region of interest" description="Disordered" evidence="3">
    <location>
        <begin position="44"/>
        <end position="65"/>
    </location>
</feature>
<dbReference type="CDD" id="cd22231">
    <property type="entry name" value="RHH_NikR_HicB-like"/>
    <property type="match status" value="1"/>
</dbReference>
<organism evidence="4 5">
    <name type="scientific">Azospirillum brasilense</name>
    <dbReference type="NCBI Taxonomy" id="192"/>
    <lineage>
        <taxon>Bacteria</taxon>
        <taxon>Pseudomonadati</taxon>
        <taxon>Pseudomonadota</taxon>
        <taxon>Alphaproteobacteria</taxon>
        <taxon>Rhodospirillales</taxon>
        <taxon>Azospirillaceae</taxon>
        <taxon>Azospirillum</taxon>
    </lineage>
</organism>
<dbReference type="Gene3D" id="6.10.10.120">
    <property type="entry name" value="Antitoxin ParD1-like"/>
    <property type="match status" value="1"/>
</dbReference>
<comment type="similarity">
    <text evidence="1">Belongs to the ParD antitoxin family.</text>
</comment>
<protein>
    <submittedName>
        <fullName evidence="4">Type II toxin-antitoxin system ParD family antitoxin</fullName>
    </submittedName>
</protein>
<reference evidence="4 5" key="1">
    <citation type="submission" date="2018-07" db="EMBL/GenBank/DDBJ databases">
        <title>Genome sequence of Roseomonas fauriae ATCC 49958.</title>
        <authorList>
            <person name="Sant'Anna F.H."/>
            <person name="Baldani J.I."/>
            <person name="Zilli J.E."/>
            <person name="Reis V.M."/>
            <person name="Hartmann A."/>
            <person name="Cruz L."/>
            <person name="de Souza E.M."/>
            <person name="de Oliveira Pedrosa F."/>
            <person name="Passaglia L.M.P."/>
        </authorList>
    </citation>
    <scope>NUCLEOTIDE SEQUENCE [LARGE SCALE GENOMIC DNA]</scope>
    <source>
        <strain evidence="4 5">ATCC 49958</strain>
    </source>
</reference>
<dbReference type="RefSeq" id="WP_149167964.1">
    <property type="nucleotide sequence ID" value="NZ_QOKV01000033.1"/>
</dbReference>
<dbReference type="Proteomes" id="UP000476837">
    <property type="component" value="Unassembled WGS sequence"/>
</dbReference>
<dbReference type="SUPFAM" id="SSF47598">
    <property type="entry name" value="Ribbon-helix-helix"/>
    <property type="match status" value="1"/>
</dbReference>
<dbReference type="PANTHER" id="PTHR36582">
    <property type="entry name" value="ANTITOXIN PARD"/>
    <property type="match status" value="1"/>
</dbReference>
<feature type="compositionally biased region" description="Pro residues" evidence="3">
    <location>
        <begin position="48"/>
        <end position="59"/>
    </location>
</feature>
<gene>
    <name evidence="4" type="ORF">DS837_29140</name>
</gene>
<dbReference type="InterPro" id="IPR038296">
    <property type="entry name" value="ParD_sf"/>
</dbReference>
<evidence type="ECO:0000256" key="3">
    <source>
        <dbReference type="SAM" id="MobiDB-lite"/>
    </source>
</evidence>
<evidence type="ECO:0000313" key="5">
    <source>
        <dbReference type="Proteomes" id="UP000476837"/>
    </source>
</evidence>
<dbReference type="AlphaFoldDB" id="A0A6L3ASJ7"/>
<dbReference type="EMBL" id="QOKV01000033">
    <property type="protein sequence ID" value="KAA0677576.1"/>
    <property type="molecule type" value="Genomic_DNA"/>
</dbReference>